<dbReference type="AlphaFoldDB" id="A0A316WBL5"/>
<feature type="compositionally biased region" description="Basic and acidic residues" evidence="2">
    <location>
        <begin position="670"/>
        <end position="687"/>
    </location>
</feature>
<evidence type="ECO:0000313" key="4">
    <source>
        <dbReference type="EMBL" id="PWN45323.1"/>
    </source>
</evidence>
<dbReference type="Gene3D" id="3.40.50.1820">
    <property type="entry name" value="alpha/beta hydrolase"/>
    <property type="match status" value="2"/>
</dbReference>
<proteinExistence type="inferred from homology"/>
<feature type="compositionally biased region" description="Basic and acidic residues" evidence="2">
    <location>
        <begin position="623"/>
        <end position="639"/>
    </location>
</feature>
<protein>
    <submittedName>
        <fullName evidence="4">Alpha/beta-hydrolase</fullName>
    </submittedName>
</protein>
<dbReference type="GO" id="GO:0016787">
    <property type="term" value="F:hydrolase activity"/>
    <property type="evidence" value="ECO:0007669"/>
    <property type="project" value="UniProtKB-KW"/>
</dbReference>
<dbReference type="PANTHER" id="PTHR11440">
    <property type="entry name" value="LECITHIN-CHOLESTEROL ACYLTRANSFERASE-RELATED"/>
    <property type="match status" value="1"/>
</dbReference>
<feature type="region of interest" description="Disordered" evidence="2">
    <location>
        <begin position="428"/>
        <end position="459"/>
    </location>
</feature>
<organism evidence="4 5">
    <name type="scientific">Ceraceosorus guamensis</name>
    <dbReference type="NCBI Taxonomy" id="1522189"/>
    <lineage>
        <taxon>Eukaryota</taxon>
        <taxon>Fungi</taxon>
        <taxon>Dikarya</taxon>
        <taxon>Basidiomycota</taxon>
        <taxon>Ustilaginomycotina</taxon>
        <taxon>Exobasidiomycetes</taxon>
        <taxon>Ceraceosorales</taxon>
        <taxon>Ceraceosoraceae</taxon>
        <taxon>Ceraceosorus</taxon>
    </lineage>
</organism>
<feature type="domain" description="DUF676" evidence="3">
    <location>
        <begin position="279"/>
        <end position="332"/>
    </location>
</feature>
<sequence length="983" mass="105528">MHPRLIRLAYSRCRRRTRGLGKAFGSSGAFALLHSAGGAKATQTSPVQSPSKTMKVEVESKTQVTRAAEAIDEMALPLYTLASPSQGTADFLKWWYATRLGGSFAGSEEADGSASQNLESTQIQRTLSDQALLNGSETSRHKTHAKAPASATPQDDSNTRAGPSTAGATHKDMKLKETEPPAKPTENHINELMSLGSLYEPIRRPRHPIVLLHGLGGFDKRGLFLGLEIHYWATVLDILRKKIGADVIVKAVPGAGSIKDRANTLHQFLCTPEAGVLGKKVNLVAHSMGGLDARHLITNIKPTEYEPISLTTLSTPHRGSPFMDWCNANVGVGNDAIEEAVQQARQSGALADSSHLPKVPYTLKTPIFVKPKKTKGKEGAKSEAEKESNALDSRRSGGDQSNVELDPSFKEKVDEKLCEAVETVKATTQSAGIGDTADSDSAKTKAKTKGKPNEGKPGGISLPFSMSTFTNALSMLGGSFSSYMLSVLDQPAYAMLSTKYMTEVFNPSTPDSPRVQYYSVAARTRSIQPWHPLWLPKLILDAAAESRTGGAETDGSGDALGGKLQGNDGLVSVQSARWGHFLGVIDGCDHWDLRGGGGPRWGAGEKINYATGKPWEGSTSGSERLDDAPRKAAKAEAAKTEGSSWIDINRLLDVFTKSKKEPDDNALVDTKARDTATASKAEDREAADSVGDSKPTSEGPSSFLEHYAAIAAPDDAGMLDTARPWHSSELASMSRDAAGAGDSGIVSEVAEWISERLPQRDERRRAQAERAADAQDALAEASRVTSQAAFAYLAGSNGEDHDPGHTEPARLTLASTPTWSEIRSAPPEAVLIGQPPPIPSPRSLGGSPIMESSGASASPRLKRDAQWEASLDQNAASRELRRELAWHRAERARRFAIQYPLSGDAALTDAAASMSSFPATSAVPNRRAPVAGDSADLDWDAQAKRRPSKEASKKESEKEKRRQSDQLERFWLAVCLHLYQQGH</sequence>
<name>A0A316WBL5_9BASI</name>
<feature type="compositionally biased region" description="Polar residues" evidence="2">
    <location>
        <begin position="914"/>
        <end position="923"/>
    </location>
</feature>
<dbReference type="InParanoid" id="A0A316WBL5"/>
<feature type="compositionally biased region" description="Polar residues" evidence="2">
    <location>
        <begin position="151"/>
        <end position="162"/>
    </location>
</feature>
<evidence type="ECO:0000259" key="3">
    <source>
        <dbReference type="Pfam" id="PF05057"/>
    </source>
</evidence>
<accession>A0A316WBL5</accession>
<keyword evidence="5" id="KW-1185">Reference proteome</keyword>
<feature type="region of interest" description="Disordered" evidence="2">
    <location>
        <begin position="914"/>
        <end position="965"/>
    </location>
</feature>
<dbReference type="InterPro" id="IPR007751">
    <property type="entry name" value="DUF676_lipase-like"/>
</dbReference>
<reference evidence="4 5" key="1">
    <citation type="journal article" date="2018" name="Mol. Biol. Evol.">
        <title>Broad Genomic Sampling Reveals a Smut Pathogenic Ancestry of the Fungal Clade Ustilaginomycotina.</title>
        <authorList>
            <person name="Kijpornyongpan T."/>
            <person name="Mondo S.J."/>
            <person name="Barry K."/>
            <person name="Sandor L."/>
            <person name="Lee J."/>
            <person name="Lipzen A."/>
            <person name="Pangilinan J."/>
            <person name="LaButti K."/>
            <person name="Hainaut M."/>
            <person name="Henrissat B."/>
            <person name="Grigoriev I.V."/>
            <person name="Spatafora J.W."/>
            <person name="Aime M.C."/>
        </authorList>
    </citation>
    <scope>NUCLEOTIDE SEQUENCE [LARGE SCALE GENOMIC DNA]</scope>
    <source>
        <strain evidence="4 5">MCA 4658</strain>
    </source>
</reference>
<dbReference type="EMBL" id="KZ819356">
    <property type="protein sequence ID" value="PWN45323.1"/>
    <property type="molecule type" value="Genomic_DNA"/>
</dbReference>
<comment type="similarity">
    <text evidence="1">Belongs to the putative lipase ROG1 family.</text>
</comment>
<evidence type="ECO:0000313" key="5">
    <source>
        <dbReference type="Proteomes" id="UP000245783"/>
    </source>
</evidence>
<feature type="region of interest" description="Disordered" evidence="2">
    <location>
        <begin position="828"/>
        <end position="874"/>
    </location>
</feature>
<feature type="compositionally biased region" description="Basic and acidic residues" evidence="2">
    <location>
        <begin position="948"/>
        <end position="965"/>
    </location>
</feature>
<gene>
    <name evidence="4" type="ORF">IE81DRAFT_320513</name>
</gene>
<dbReference type="STRING" id="1522189.A0A316WBL5"/>
<feature type="region of interest" description="Disordered" evidence="2">
    <location>
        <begin position="760"/>
        <end position="781"/>
    </location>
</feature>
<feature type="region of interest" description="Disordered" evidence="2">
    <location>
        <begin position="604"/>
        <end position="639"/>
    </location>
</feature>
<feature type="region of interest" description="Disordered" evidence="2">
    <location>
        <begin position="370"/>
        <end position="408"/>
    </location>
</feature>
<evidence type="ECO:0000256" key="1">
    <source>
        <dbReference type="ARBA" id="ARBA00007920"/>
    </source>
</evidence>
<dbReference type="OrthoDB" id="5592486at2759"/>
<feature type="compositionally biased region" description="Basic and acidic residues" evidence="2">
    <location>
        <begin position="376"/>
        <end position="397"/>
    </location>
</feature>
<dbReference type="Proteomes" id="UP000245783">
    <property type="component" value="Unassembled WGS sequence"/>
</dbReference>
<feature type="compositionally biased region" description="Basic and acidic residues" evidence="2">
    <location>
        <begin position="169"/>
        <end position="187"/>
    </location>
</feature>
<dbReference type="RefSeq" id="XP_025372483.1">
    <property type="nucleotide sequence ID" value="XM_025513053.1"/>
</dbReference>
<evidence type="ECO:0000256" key="2">
    <source>
        <dbReference type="SAM" id="MobiDB-lite"/>
    </source>
</evidence>
<keyword evidence="4" id="KW-0378">Hydrolase</keyword>
<dbReference type="GeneID" id="37034923"/>
<dbReference type="Pfam" id="PF05057">
    <property type="entry name" value="DUF676"/>
    <property type="match status" value="1"/>
</dbReference>
<feature type="region of interest" description="Disordered" evidence="2">
    <location>
        <begin position="662"/>
        <end position="701"/>
    </location>
</feature>
<dbReference type="InterPro" id="IPR029058">
    <property type="entry name" value="AB_hydrolase_fold"/>
</dbReference>
<feature type="compositionally biased region" description="Basic and acidic residues" evidence="2">
    <location>
        <begin position="760"/>
        <end position="773"/>
    </location>
</feature>
<dbReference type="SUPFAM" id="SSF53474">
    <property type="entry name" value="alpha/beta-Hydrolases"/>
    <property type="match status" value="1"/>
</dbReference>
<feature type="region of interest" description="Disordered" evidence="2">
    <location>
        <begin position="137"/>
        <end position="187"/>
    </location>
</feature>